<dbReference type="Proteomes" id="UP001147760">
    <property type="component" value="Unassembled WGS sequence"/>
</dbReference>
<gene>
    <name evidence="1" type="ORF">N7530_005469</name>
</gene>
<reference evidence="1" key="2">
    <citation type="journal article" date="2023" name="IMA Fungus">
        <title>Comparative genomic study of the Penicillium genus elucidates a diverse pangenome and 15 lateral gene transfer events.</title>
        <authorList>
            <person name="Petersen C."/>
            <person name="Sorensen T."/>
            <person name="Nielsen M.R."/>
            <person name="Sondergaard T.E."/>
            <person name="Sorensen J.L."/>
            <person name="Fitzpatrick D.A."/>
            <person name="Frisvad J.C."/>
            <person name="Nielsen K.L."/>
        </authorList>
    </citation>
    <scope>NUCLEOTIDE SEQUENCE</scope>
    <source>
        <strain evidence="1">IBT 17660</strain>
    </source>
</reference>
<organism evidence="1 2">
    <name type="scientific">Penicillium desertorum</name>
    <dbReference type="NCBI Taxonomy" id="1303715"/>
    <lineage>
        <taxon>Eukaryota</taxon>
        <taxon>Fungi</taxon>
        <taxon>Dikarya</taxon>
        <taxon>Ascomycota</taxon>
        <taxon>Pezizomycotina</taxon>
        <taxon>Eurotiomycetes</taxon>
        <taxon>Eurotiomycetidae</taxon>
        <taxon>Eurotiales</taxon>
        <taxon>Aspergillaceae</taxon>
        <taxon>Penicillium</taxon>
    </lineage>
</organism>
<dbReference type="AlphaFoldDB" id="A0A9X0BRE6"/>
<keyword evidence="2" id="KW-1185">Reference proteome</keyword>
<comment type="caution">
    <text evidence="1">The sequence shown here is derived from an EMBL/GenBank/DDBJ whole genome shotgun (WGS) entry which is preliminary data.</text>
</comment>
<evidence type="ECO:0000313" key="1">
    <source>
        <dbReference type="EMBL" id="KAJ5479960.1"/>
    </source>
</evidence>
<protein>
    <submittedName>
        <fullName evidence="1">Uncharacterized protein</fullName>
    </submittedName>
</protein>
<dbReference type="EMBL" id="JAPWDO010000003">
    <property type="protein sequence ID" value="KAJ5479960.1"/>
    <property type="molecule type" value="Genomic_DNA"/>
</dbReference>
<sequence>MELVLGTKKVGCQVYGRFERSTYLAMSQDPVVPLNVSTPTPRDATPLANKNVTNFLWDSVAIRSKPMEVCIIWAATLPRGDVSANAEGFPGPAKLLCQIWDRFSLYIGAWQRTDPVLPYMLGGAGPADGRGGFHEIGLIGMLLGELSGPSALVRDGETDPGAIRNNRKTQRTRCDSGALGEFQTIDDSGGGYSEQAWCQVLFSGSPSMELSVSQGLISLEIPKENTSPGTRVVGAVRVGRECT</sequence>
<evidence type="ECO:0000313" key="2">
    <source>
        <dbReference type="Proteomes" id="UP001147760"/>
    </source>
</evidence>
<accession>A0A9X0BRE6</accession>
<proteinExistence type="predicted"/>
<reference evidence="1" key="1">
    <citation type="submission" date="2022-12" db="EMBL/GenBank/DDBJ databases">
        <authorList>
            <person name="Petersen C."/>
        </authorList>
    </citation>
    <scope>NUCLEOTIDE SEQUENCE</scope>
    <source>
        <strain evidence="1">IBT 17660</strain>
    </source>
</reference>
<dbReference type="OrthoDB" id="4368008at2759"/>
<name>A0A9X0BRE6_9EURO</name>